<protein>
    <submittedName>
        <fullName evidence="3">Uncharacterized protein</fullName>
    </submittedName>
</protein>
<dbReference type="Proteomes" id="UP000708208">
    <property type="component" value="Unassembled WGS sequence"/>
</dbReference>
<sequence length="229" mass="24992">MTSHNSSSPKRQTKTRSRYKSLAILIPLLKVLTLDLIFPALLVRTEGLHPPQCQWSVYQDIERLNCVSEPGNSLIVEDEVYGIGPEHAKALSVQCISGAPTSEEDPGNSKSGHVLSHGVFMAVANLRALSLENCRITGITPGALSYLPYLQNLTIHARTSLTWPGAFSLDIKSGVFGGLRDLHFLDLSSTSLNSLPNDFLCLPSLVHLNLSSCFLRDFRSIGILPLDPT</sequence>
<proteinExistence type="predicted"/>
<organism evidence="3 4">
    <name type="scientific">Allacma fusca</name>
    <dbReference type="NCBI Taxonomy" id="39272"/>
    <lineage>
        <taxon>Eukaryota</taxon>
        <taxon>Metazoa</taxon>
        <taxon>Ecdysozoa</taxon>
        <taxon>Arthropoda</taxon>
        <taxon>Hexapoda</taxon>
        <taxon>Collembola</taxon>
        <taxon>Symphypleona</taxon>
        <taxon>Sminthuridae</taxon>
        <taxon>Allacma</taxon>
    </lineage>
</organism>
<dbReference type="InterPro" id="IPR050328">
    <property type="entry name" value="Dev_Immune_Receptor"/>
</dbReference>
<dbReference type="AlphaFoldDB" id="A0A8J2JY27"/>
<reference evidence="3" key="1">
    <citation type="submission" date="2021-06" db="EMBL/GenBank/DDBJ databases">
        <authorList>
            <person name="Hodson N. C."/>
            <person name="Mongue J. A."/>
            <person name="Jaron S. K."/>
        </authorList>
    </citation>
    <scope>NUCLEOTIDE SEQUENCE</scope>
</reference>
<evidence type="ECO:0000313" key="3">
    <source>
        <dbReference type="EMBL" id="CAG7729563.1"/>
    </source>
</evidence>
<dbReference type="Pfam" id="PF13855">
    <property type="entry name" value="LRR_8"/>
    <property type="match status" value="1"/>
</dbReference>
<evidence type="ECO:0000256" key="2">
    <source>
        <dbReference type="SAM" id="Phobius"/>
    </source>
</evidence>
<gene>
    <name evidence="3" type="ORF">AFUS01_LOCUS18264</name>
</gene>
<dbReference type="EMBL" id="CAJVCH010180515">
    <property type="protein sequence ID" value="CAG7729563.1"/>
    <property type="molecule type" value="Genomic_DNA"/>
</dbReference>
<keyword evidence="2" id="KW-1133">Transmembrane helix</keyword>
<dbReference type="InterPro" id="IPR001611">
    <property type="entry name" value="Leu-rich_rpt"/>
</dbReference>
<feature type="non-terminal residue" evidence="3">
    <location>
        <position position="229"/>
    </location>
</feature>
<dbReference type="OrthoDB" id="676979at2759"/>
<dbReference type="PANTHER" id="PTHR24373:SF275">
    <property type="entry name" value="TIR DOMAIN-CONTAINING PROTEIN"/>
    <property type="match status" value="1"/>
</dbReference>
<keyword evidence="2" id="KW-0472">Membrane</keyword>
<dbReference type="Pfam" id="PF00560">
    <property type="entry name" value="LRR_1"/>
    <property type="match status" value="1"/>
</dbReference>
<name>A0A8J2JY27_9HEXA</name>
<comment type="caution">
    <text evidence="3">The sequence shown here is derived from an EMBL/GenBank/DDBJ whole genome shotgun (WGS) entry which is preliminary data.</text>
</comment>
<dbReference type="PANTHER" id="PTHR24373">
    <property type="entry name" value="SLIT RELATED LEUCINE-RICH REPEAT NEURONAL PROTEIN"/>
    <property type="match status" value="1"/>
</dbReference>
<accession>A0A8J2JY27</accession>
<keyword evidence="2" id="KW-0812">Transmembrane</keyword>
<keyword evidence="4" id="KW-1185">Reference proteome</keyword>
<keyword evidence="1" id="KW-0732">Signal</keyword>
<evidence type="ECO:0000256" key="1">
    <source>
        <dbReference type="ARBA" id="ARBA00022729"/>
    </source>
</evidence>
<feature type="transmembrane region" description="Helical" evidence="2">
    <location>
        <begin position="21"/>
        <end position="43"/>
    </location>
</feature>
<evidence type="ECO:0000313" key="4">
    <source>
        <dbReference type="Proteomes" id="UP000708208"/>
    </source>
</evidence>